<evidence type="ECO:0000256" key="3">
    <source>
        <dbReference type="ARBA" id="ARBA00041148"/>
    </source>
</evidence>
<dbReference type="InterPro" id="IPR038416">
    <property type="entry name" value="Ribosom_S30AE_C_sf"/>
</dbReference>
<dbReference type="PANTHER" id="PTHR33231:SF1">
    <property type="entry name" value="30S RIBOSOMAL PROTEIN"/>
    <property type="match status" value="1"/>
</dbReference>
<feature type="domain" description="Sigma 54 modulation/S30EA ribosomal protein C-terminal" evidence="5">
    <location>
        <begin position="132"/>
        <end position="184"/>
    </location>
</feature>
<dbReference type="Pfam" id="PF02482">
    <property type="entry name" value="Ribosomal_S30AE"/>
    <property type="match status" value="1"/>
</dbReference>
<dbReference type="CDD" id="cd00552">
    <property type="entry name" value="RaiA"/>
    <property type="match status" value="1"/>
</dbReference>
<comment type="similarity">
    <text evidence="4">Belongs to the HPF/YfiA ribosome-associated protein family. Long HPF subfamily.</text>
</comment>
<comment type="subunit">
    <text evidence="2">Associates exclusively with 100S ribosomes, which are dimers of 70S ribosomes.</text>
</comment>
<dbReference type="Pfam" id="PF16321">
    <property type="entry name" value="Ribosom_S30AE_C"/>
    <property type="match status" value="1"/>
</dbReference>
<dbReference type="InterPro" id="IPR032528">
    <property type="entry name" value="Ribosom_S30AE_C"/>
</dbReference>
<dbReference type="Proteomes" id="UP001138961">
    <property type="component" value="Unassembled WGS sequence"/>
</dbReference>
<evidence type="ECO:0000259" key="5">
    <source>
        <dbReference type="Pfam" id="PF16321"/>
    </source>
</evidence>
<keyword evidence="4" id="KW-0963">Cytoplasm</keyword>
<keyword evidence="7" id="KW-1185">Reference proteome</keyword>
<dbReference type="InterPro" id="IPR034694">
    <property type="entry name" value="HPF_long/plastid"/>
</dbReference>
<comment type="function">
    <text evidence="4">Required for dimerization of active 70S ribosomes into 100S ribosomes in stationary phase; 100S ribosomes are translationally inactive and sometimes present during exponential growth.</text>
</comment>
<evidence type="ECO:0000313" key="6">
    <source>
        <dbReference type="EMBL" id="MCB5199272.1"/>
    </source>
</evidence>
<dbReference type="Gene3D" id="3.30.505.50">
    <property type="entry name" value="Sigma 54 modulation/S30EA ribosomal protein, C-terminal domain"/>
    <property type="match status" value="1"/>
</dbReference>
<name>A0ABS8BU51_9RHOB</name>
<proteinExistence type="inferred from homology"/>
<evidence type="ECO:0000256" key="4">
    <source>
        <dbReference type="HAMAP-Rule" id="MF_00839"/>
    </source>
</evidence>
<dbReference type="InterPro" id="IPR036567">
    <property type="entry name" value="RHF-like"/>
</dbReference>
<comment type="subcellular location">
    <subcellularLocation>
        <location evidence="4">Cytoplasm</location>
    </subcellularLocation>
</comment>
<dbReference type="InterPro" id="IPR003489">
    <property type="entry name" value="RHF/RaiA"/>
</dbReference>
<dbReference type="HAMAP" id="MF_00839">
    <property type="entry name" value="HPF"/>
    <property type="match status" value="1"/>
</dbReference>
<evidence type="ECO:0000256" key="2">
    <source>
        <dbReference type="ARBA" id="ARBA00038695"/>
    </source>
</evidence>
<comment type="subunit">
    <text evidence="4">Interacts with 100S ribosomes.</text>
</comment>
<reference evidence="6" key="1">
    <citation type="submission" date="2021-10" db="EMBL/GenBank/DDBJ databases">
        <title>Loktanella gaetbuli sp. nov., isolated from a tidal flat.</title>
        <authorList>
            <person name="Park S."/>
            <person name="Yoon J.-H."/>
        </authorList>
    </citation>
    <scope>NUCLEOTIDE SEQUENCE</scope>
    <source>
        <strain evidence="6">TSTF-M6</strain>
    </source>
</reference>
<protein>
    <recommendedName>
        <fullName evidence="3 4">Ribosome hibernation promoting factor</fullName>
        <shortName evidence="4">HPF</shortName>
    </recommendedName>
</protein>
<dbReference type="InterPro" id="IPR050574">
    <property type="entry name" value="HPF/YfiA_ribosome-assoc"/>
</dbReference>
<evidence type="ECO:0000313" key="7">
    <source>
        <dbReference type="Proteomes" id="UP001138961"/>
    </source>
</evidence>
<dbReference type="RefSeq" id="WP_226748051.1">
    <property type="nucleotide sequence ID" value="NZ_JAJATZ010000003.1"/>
</dbReference>
<dbReference type="PANTHER" id="PTHR33231">
    <property type="entry name" value="30S RIBOSOMAL PROTEIN"/>
    <property type="match status" value="1"/>
</dbReference>
<gene>
    <name evidence="6" type="primary">raiA</name>
    <name evidence="4" type="synonym">hpf</name>
    <name evidence="6" type="ORF">LGQ03_08460</name>
</gene>
<evidence type="ECO:0000256" key="1">
    <source>
        <dbReference type="ARBA" id="ARBA00022845"/>
    </source>
</evidence>
<accession>A0ABS8BU51</accession>
<dbReference type="EMBL" id="JAJATZ010000003">
    <property type="protein sequence ID" value="MCB5199272.1"/>
    <property type="molecule type" value="Genomic_DNA"/>
</dbReference>
<keyword evidence="1 4" id="KW-0810">Translation regulation</keyword>
<organism evidence="6 7">
    <name type="scientific">Loktanella gaetbuli</name>
    <dbReference type="NCBI Taxonomy" id="2881335"/>
    <lineage>
        <taxon>Bacteria</taxon>
        <taxon>Pseudomonadati</taxon>
        <taxon>Pseudomonadota</taxon>
        <taxon>Alphaproteobacteria</taxon>
        <taxon>Rhodobacterales</taxon>
        <taxon>Roseobacteraceae</taxon>
        <taxon>Loktanella</taxon>
    </lineage>
</organism>
<sequence length="193" mass="21596">MRYQISGKQIDIGEALQTHVQTEMGETLSKYAGRPTEAIVVFSKTGHEFVAEAVVHLSTGLTVQATARDPEIYAAFDACCEKMDKQLRRYKRRLKDHHRDRPDPVEISGGGAYILAATTDDNDETEQTSDVPVIVAETEAKIPSLSVGEAVMQMELASSPVLVFRNEKHNRINVVYRREDGNIGWVDPHTREE</sequence>
<comment type="caution">
    <text evidence="6">The sequence shown here is derived from an EMBL/GenBank/DDBJ whole genome shotgun (WGS) entry which is preliminary data.</text>
</comment>
<dbReference type="NCBIfam" id="TIGR00741">
    <property type="entry name" value="yfiA"/>
    <property type="match status" value="1"/>
</dbReference>
<dbReference type="Gene3D" id="3.30.160.100">
    <property type="entry name" value="Ribosome hibernation promotion factor-like"/>
    <property type="match status" value="1"/>
</dbReference>
<dbReference type="SUPFAM" id="SSF69754">
    <property type="entry name" value="Ribosome binding protein Y (YfiA homologue)"/>
    <property type="match status" value="1"/>
</dbReference>